<name>A0A9P4I8Q7_9PEZI</name>
<evidence type="ECO:0000259" key="2">
    <source>
        <dbReference type="PROSITE" id="PS51747"/>
    </source>
</evidence>
<dbReference type="Gene3D" id="3.40.140.10">
    <property type="entry name" value="Cytidine Deaminase, domain 2"/>
    <property type="match status" value="1"/>
</dbReference>
<dbReference type="GO" id="GO:0072527">
    <property type="term" value="P:pyrimidine-containing compound metabolic process"/>
    <property type="evidence" value="ECO:0007669"/>
    <property type="project" value="UniProtKB-ARBA"/>
</dbReference>
<sequence length="155" mass="16715">MAPDDDAVQKLISAAKATLRNLPPEVTAEGTHCVSAACLSQDSRIFTGINVSHFTGGPCAEPVAIGSAAASGVLPADLLLMVAVKRVHNDRDPAMKVINPCGRCRQQMFDLNSDIDVIVVDELGTENVVCVKELLPYAYVWKKERNQKVVERAVE</sequence>
<comment type="caution">
    <text evidence="3">The sequence shown here is derived from an EMBL/GenBank/DDBJ whole genome shotgun (WGS) entry which is preliminary data.</text>
</comment>
<gene>
    <name evidence="3" type="ORF">NA57DRAFT_60189</name>
</gene>
<organism evidence="3 4">
    <name type="scientific">Rhizodiscina lignyota</name>
    <dbReference type="NCBI Taxonomy" id="1504668"/>
    <lineage>
        <taxon>Eukaryota</taxon>
        <taxon>Fungi</taxon>
        <taxon>Dikarya</taxon>
        <taxon>Ascomycota</taxon>
        <taxon>Pezizomycotina</taxon>
        <taxon>Dothideomycetes</taxon>
        <taxon>Pleosporomycetidae</taxon>
        <taxon>Aulographales</taxon>
        <taxon>Rhizodiscinaceae</taxon>
        <taxon>Rhizodiscina</taxon>
    </lineage>
</organism>
<reference evidence="3" key="1">
    <citation type="journal article" date="2020" name="Stud. Mycol.">
        <title>101 Dothideomycetes genomes: a test case for predicting lifestyles and emergence of pathogens.</title>
        <authorList>
            <person name="Haridas S."/>
            <person name="Albert R."/>
            <person name="Binder M."/>
            <person name="Bloem J."/>
            <person name="Labutti K."/>
            <person name="Salamov A."/>
            <person name="Andreopoulos B."/>
            <person name="Baker S."/>
            <person name="Barry K."/>
            <person name="Bills G."/>
            <person name="Bluhm B."/>
            <person name="Cannon C."/>
            <person name="Castanera R."/>
            <person name="Culley D."/>
            <person name="Daum C."/>
            <person name="Ezra D."/>
            <person name="Gonzalez J."/>
            <person name="Henrissat B."/>
            <person name="Kuo A."/>
            <person name="Liang C."/>
            <person name="Lipzen A."/>
            <person name="Lutzoni F."/>
            <person name="Magnuson J."/>
            <person name="Mondo S."/>
            <person name="Nolan M."/>
            <person name="Ohm R."/>
            <person name="Pangilinan J."/>
            <person name="Park H.-J."/>
            <person name="Ramirez L."/>
            <person name="Alfaro M."/>
            <person name="Sun H."/>
            <person name="Tritt A."/>
            <person name="Yoshinaga Y."/>
            <person name="Zwiers L.-H."/>
            <person name="Turgeon B."/>
            <person name="Goodwin S."/>
            <person name="Spatafora J."/>
            <person name="Crous P."/>
            <person name="Grigoriev I."/>
        </authorList>
    </citation>
    <scope>NUCLEOTIDE SEQUENCE</scope>
    <source>
        <strain evidence="3">CBS 133067</strain>
    </source>
</reference>
<dbReference type="GO" id="GO:0004126">
    <property type="term" value="F:cytidine deaminase activity"/>
    <property type="evidence" value="ECO:0007669"/>
    <property type="project" value="TreeGrafter"/>
</dbReference>
<feature type="domain" description="CMP/dCMP-type deaminase" evidence="2">
    <location>
        <begin position="6"/>
        <end position="142"/>
    </location>
</feature>
<dbReference type="GO" id="GO:0005829">
    <property type="term" value="C:cytosol"/>
    <property type="evidence" value="ECO:0007669"/>
    <property type="project" value="TreeGrafter"/>
</dbReference>
<dbReference type="PROSITE" id="PS51747">
    <property type="entry name" value="CYT_DCMP_DEAMINASES_2"/>
    <property type="match status" value="1"/>
</dbReference>
<keyword evidence="4" id="KW-1185">Reference proteome</keyword>
<dbReference type="SUPFAM" id="SSF53927">
    <property type="entry name" value="Cytidine deaminase-like"/>
    <property type="match status" value="1"/>
</dbReference>
<dbReference type="CDD" id="cd01283">
    <property type="entry name" value="cytidine_deaminase"/>
    <property type="match status" value="1"/>
</dbReference>
<comment type="similarity">
    <text evidence="1">Belongs to the cytidine and deoxycytidylate deaminase family.</text>
</comment>
<dbReference type="GO" id="GO:0055086">
    <property type="term" value="P:nucleobase-containing small molecule metabolic process"/>
    <property type="evidence" value="ECO:0007669"/>
    <property type="project" value="UniProtKB-ARBA"/>
</dbReference>
<evidence type="ECO:0000313" key="3">
    <source>
        <dbReference type="EMBL" id="KAF2094770.1"/>
    </source>
</evidence>
<dbReference type="InterPro" id="IPR050202">
    <property type="entry name" value="Cyt/Deoxycyt_deaminase"/>
</dbReference>
<dbReference type="InterPro" id="IPR016193">
    <property type="entry name" value="Cytidine_deaminase-like"/>
</dbReference>
<dbReference type="AlphaFoldDB" id="A0A9P4I8Q7"/>
<evidence type="ECO:0000256" key="1">
    <source>
        <dbReference type="ARBA" id="ARBA00006576"/>
    </source>
</evidence>
<dbReference type="PANTHER" id="PTHR11644">
    <property type="entry name" value="CYTIDINE DEAMINASE"/>
    <property type="match status" value="1"/>
</dbReference>
<accession>A0A9P4I8Q7</accession>
<dbReference type="OrthoDB" id="414540at2759"/>
<protein>
    <recommendedName>
        <fullName evidence="2">CMP/dCMP-type deaminase domain-containing protein</fullName>
    </recommendedName>
</protein>
<dbReference type="GO" id="GO:0008270">
    <property type="term" value="F:zinc ion binding"/>
    <property type="evidence" value="ECO:0007669"/>
    <property type="project" value="TreeGrafter"/>
</dbReference>
<proteinExistence type="inferred from homology"/>
<evidence type="ECO:0000313" key="4">
    <source>
        <dbReference type="Proteomes" id="UP000799772"/>
    </source>
</evidence>
<dbReference type="PANTHER" id="PTHR11644:SF2">
    <property type="entry name" value="CYTIDINE DEAMINASE"/>
    <property type="match status" value="1"/>
</dbReference>
<dbReference type="Proteomes" id="UP000799772">
    <property type="component" value="Unassembled WGS sequence"/>
</dbReference>
<dbReference type="EMBL" id="ML978133">
    <property type="protein sequence ID" value="KAF2094770.1"/>
    <property type="molecule type" value="Genomic_DNA"/>
</dbReference>
<dbReference type="InterPro" id="IPR002125">
    <property type="entry name" value="CMP_dCMP_dom"/>
</dbReference>